<evidence type="ECO:0000256" key="1">
    <source>
        <dbReference type="ARBA" id="ARBA00001966"/>
    </source>
</evidence>
<dbReference type="Gene3D" id="3.80.30.20">
    <property type="entry name" value="tm_1862 like domain"/>
    <property type="match status" value="1"/>
</dbReference>
<dbReference type="InterPro" id="IPR006638">
    <property type="entry name" value="Elp3/MiaA/NifB-like_rSAM"/>
</dbReference>
<dbReference type="InterPro" id="IPR051198">
    <property type="entry name" value="BchE-like"/>
</dbReference>
<reference evidence="7 8" key="1">
    <citation type="submission" date="2014-10" db="EMBL/GenBank/DDBJ databases">
        <title>Draft genome of anammox bacterium scalindua brodae, obtained using differential coverage binning of sequence data from two enrichment reactors.</title>
        <authorList>
            <person name="Speth D.R."/>
            <person name="Russ L."/>
            <person name="Kartal B."/>
            <person name="Op den Camp H.J."/>
            <person name="Dutilh B.E."/>
            <person name="Jetten M.S."/>
        </authorList>
    </citation>
    <scope>NUCLEOTIDE SEQUENCE [LARGE SCALE GENOMIC DNA]</scope>
    <source>
        <strain evidence="7">RU1</strain>
    </source>
</reference>
<keyword evidence="5" id="KW-0411">Iron-sulfur</keyword>
<protein>
    <recommendedName>
        <fullName evidence="6">Radical SAM core domain-containing protein</fullName>
    </recommendedName>
</protein>
<sequence length="487" mass="55931">MIKIITYDIKEGMKTLFLNPPSFEDFDGGAGSRYQATREVTSFWYPTWLCYPAGLIKGSRLVDAPAEHLGIDEVLAIAKDFELIVIYTSTPSINNDISVAEKIKDFNKDTKIIFVGPHPSALPEETLKASNAIDIVAKREFDYSIMEIAQGKKLDEIDGISYKSNGDIVHNQNRKYIEDLDSLPYVVDIYKRDLNINNYIIPYLLKPYVSIYTGRGCSSKCVYCLWPQTFSGNYYRVRSVGNVIEEVKRTLELYPEVKEIFFDDDTFTANKKRARELSRGLKELNITWSTTSRANTDYETLKMMKDSGLRLLVVGYESGNQEILDNIRKGITLDEAREFTKICKKLGIMIHGAFILGLPEETPESINDSIKFACELDIDTIQVSLASPYPGTQLYDLCIEKNYLVKTDMVNERGWQTCSVQYPGISSVEIFKSVERFYKKFYYRPRFILRILKKIIFNGEERRKILREGSEFKKFIANRKKVLKGIS</sequence>
<dbReference type="PROSITE" id="PS51918">
    <property type="entry name" value="RADICAL_SAM"/>
    <property type="match status" value="1"/>
</dbReference>
<dbReference type="InterPro" id="IPR017834">
    <property type="entry name" value="Hopanoid_synth-assoc_rSAM_HpnJ"/>
</dbReference>
<dbReference type="SMART" id="SM00729">
    <property type="entry name" value="Elp3"/>
    <property type="match status" value="1"/>
</dbReference>
<evidence type="ECO:0000256" key="2">
    <source>
        <dbReference type="ARBA" id="ARBA00022691"/>
    </source>
</evidence>
<dbReference type="EMBL" id="JRYO01000214">
    <property type="protein sequence ID" value="KHE91242.1"/>
    <property type="molecule type" value="Genomic_DNA"/>
</dbReference>
<dbReference type="Gene3D" id="3.40.50.280">
    <property type="entry name" value="Cobalamin-binding domain"/>
    <property type="match status" value="1"/>
</dbReference>
<feature type="domain" description="Radical SAM core" evidence="6">
    <location>
        <begin position="203"/>
        <end position="417"/>
    </location>
</feature>
<dbReference type="AlphaFoldDB" id="A0A0B0EDD2"/>
<dbReference type="Pfam" id="PF02310">
    <property type="entry name" value="B12-binding"/>
    <property type="match status" value="1"/>
</dbReference>
<dbReference type="GO" id="GO:0051539">
    <property type="term" value="F:4 iron, 4 sulfur cluster binding"/>
    <property type="evidence" value="ECO:0007669"/>
    <property type="project" value="UniProtKB-KW"/>
</dbReference>
<dbReference type="SFLD" id="SFLDG01082">
    <property type="entry name" value="B12-binding_domain_containing"/>
    <property type="match status" value="1"/>
</dbReference>
<dbReference type="SFLD" id="SFLDS00029">
    <property type="entry name" value="Radical_SAM"/>
    <property type="match status" value="1"/>
</dbReference>
<dbReference type="InterPro" id="IPR023404">
    <property type="entry name" value="rSAM_horseshoe"/>
</dbReference>
<dbReference type="GO" id="GO:0003824">
    <property type="term" value="F:catalytic activity"/>
    <property type="evidence" value="ECO:0007669"/>
    <property type="project" value="InterPro"/>
</dbReference>
<organism evidence="7 8">
    <name type="scientific">Candidatus Scalindua brodae</name>
    <dbReference type="NCBI Taxonomy" id="237368"/>
    <lineage>
        <taxon>Bacteria</taxon>
        <taxon>Pseudomonadati</taxon>
        <taxon>Planctomycetota</taxon>
        <taxon>Candidatus Brocadiia</taxon>
        <taxon>Candidatus Brocadiales</taxon>
        <taxon>Candidatus Scalinduaceae</taxon>
        <taxon>Candidatus Scalindua</taxon>
    </lineage>
</organism>
<dbReference type="eggNOG" id="COG1032">
    <property type="taxonomic scope" value="Bacteria"/>
</dbReference>
<dbReference type="PATRIC" id="fig|237368.3.peg.3345"/>
<evidence type="ECO:0000259" key="6">
    <source>
        <dbReference type="PROSITE" id="PS51918"/>
    </source>
</evidence>
<dbReference type="PANTHER" id="PTHR43409:SF16">
    <property type="entry name" value="SLR0320 PROTEIN"/>
    <property type="match status" value="1"/>
</dbReference>
<accession>A0A0B0EDD2</accession>
<dbReference type="NCBIfam" id="TIGR03471">
    <property type="entry name" value="HpnJ"/>
    <property type="match status" value="1"/>
</dbReference>
<dbReference type="Proteomes" id="UP000030652">
    <property type="component" value="Unassembled WGS sequence"/>
</dbReference>
<proteinExistence type="predicted"/>
<evidence type="ECO:0000256" key="4">
    <source>
        <dbReference type="ARBA" id="ARBA00023004"/>
    </source>
</evidence>
<gene>
    <name evidence="7" type="ORF">SCABRO_03093</name>
</gene>
<evidence type="ECO:0000313" key="7">
    <source>
        <dbReference type="EMBL" id="KHE91242.1"/>
    </source>
</evidence>
<dbReference type="SFLD" id="SFLDG01123">
    <property type="entry name" value="methyltransferase_(Class_B)"/>
    <property type="match status" value="1"/>
</dbReference>
<dbReference type="GO" id="GO:0005829">
    <property type="term" value="C:cytosol"/>
    <property type="evidence" value="ECO:0007669"/>
    <property type="project" value="TreeGrafter"/>
</dbReference>
<dbReference type="InterPro" id="IPR007197">
    <property type="entry name" value="rSAM"/>
</dbReference>
<comment type="caution">
    <text evidence="7">The sequence shown here is derived from an EMBL/GenBank/DDBJ whole genome shotgun (WGS) entry which is preliminary data.</text>
</comment>
<dbReference type="CDD" id="cd01335">
    <property type="entry name" value="Radical_SAM"/>
    <property type="match status" value="1"/>
</dbReference>
<keyword evidence="4" id="KW-0408">Iron</keyword>
<dbReference type="InterPro" id="IPR034466">
    <property type="entry name" value="Methyltransferase_Class_B"/>
</dbReference>
<dbReference type="Pfam" id="PF04055">
    <property type="entry name" value="Radical_SAM"/>
    <property type="match status" value="1"/>
</dbReference>
<dbReference type="PANTHER" id="PTHR43409">
    <property type="entry name" value="ANAEROBIC MAGNESIUM-PROTOPORPHYRIN IX MONOMETHYL ESTER CYCLASE-RELATED"/>
    <property type="match status" value="1"/>
</dbReference>
<comment type="cofactor">
    <cofactor evidence="1">
        <name>[4Fe-4S] cluster</name>
        <dbReference type="ChEBI" id="CHEBI:49883"/>
    </cofactor>
</comment>
<dbReference type="GO" id="GO:0031419">
    <property type="term" value="F:cobalamin binding"/>
    <property type="evidence" value="ECO:0007669"/>
    <property type="project" value="InterPro"/>
</dbReference>
<dbReference type="SUPFAM" id="SSF102114">
    <property type="entry name" value="Radical SAM enzymes"/>
    <property type="match status" value="1"/>
</dbReference>
<evidence type="ECO:0000256" key="5">
    <source>
        <dbReference type="ARBA" id="ARBA00023014"/>
    </source>
</evidence>
<keyword evidence="3" id="KW-0479">Metal-binding</keyword>
<dbReference type="SFLD" id="SFLDF00404">
    <property type="entry name" value="hopanetetrol_cyclitol_ether_sy"/>
    <property type="match status" value="1"/>
</dbReference>
<name>A0A0B0EDD2_9BACT</name>
<keyword evidence="2" id="KW-0949">S-adenosyl-L-methionine</keyword>
<evidence type="ECO:0000313" key="8">
    <source>
        <dbReference type="Proteomes" id="UP000030652"/>
    </source>
</evidence>
<dbReference type="InterPro" id="IPR006158">
    <property type="entry name" value="Cobalamin-bd"/>
</dbReference>
<dbReference type="InterPro" id="IPR058240">
    <property type="entry name" value="rSAM_sf"/>
</dbReference>
<evidence type="ECO:0000256" key="3">
    <source>
        <dbReference type="ARBA" id="ARBA00022723"/>
    </source>
</evidence>
<dbReference type="GO" id="GO:0046872">
    <property type="term" value="F:metal ion binding"/>
    <property type="evidence" value="ECO:0007669"/>
    <property type="project" value="UniProtKB-KW"/>
</dbReference>